<accession>A0AAV5GTQ6</accession>
<evidence type="ECO:0000313" key="2">
    <source>
        <dbReference type="Proteomes" id="UP001342314"/>
    </source>
</evidence>
<name>A0AAV5GTQ6_9BASI</name>
<organism evidence="1 2">
    <name type="scientific">Rhodotorula paludigena</name>
    <dbReference type="NCBI Taxonomy" id="86838"/>
    <lineage>
        <taxon>Eukaryota</taxon>
        <taxon>Fungi</taxon>
        <taxon>Dikarya</taxon>
        <taxon>Basidiomycota</taxon>
        <taxon>Pucciniomycotina</taxon>
        <taxon>Microbotryomycetes</taxon>
        <taxon>Sporidiobolales</taxon>
        <taxon>Sporidiobolaceae</taxon>
        <taxon>Rhodotorula</taxon>
    </lineage>
</organism>
<evidence type="ECO:0008006" key="3">
    <source>
        <dbReference type="Google" id="ProtNLM"/>
    </source>
</evidence>
<evidence type="ECO:0000313" key="1">
    <source>
        <dbReference type="EMBL" id="GJN92880.1"/>
    </source>
</evidence>
<dbReference type="EMBL" id="BQKY01000012">
    <property type="protein sequence ID" value="GJN92880.1"/>
    <property type="molecule type" value="Genomic_DNA"/>
</dbReference>
<gene>
    <name evidence="1" type="ORF">Rhopal_005920-T1</name>
</gene>
<reference evidence="1 2" key="1">
    <citation type="submission" date="2021-12" db="EMBL/GenBank/DDBJ databases">
        <title>High titer production of polyol ester of fatty acids by Rhodotorula paludigena BS15 towards product separation-free biomass refinery.</title>
        <authorList>
            <person name="Mano J."/>
            <person name="Ono H."/>
            <person name="Tanaka T."/>
            <person name="Naito K."/>
            <person name="Sushida H."/>
            <person name="Ike M."/>
            <person name="Tokuyasu K."/>
            <person name="Kitaoka M."/>
        </authorList>
    </citation>
    <scope>NUCLEOTIDE SEQUENCE [LARGE SCALE GENOMIC DNA]</scope>
    <source>
        <strain evidence="1 2">BS15</strain>
    </source>
</reference>
<dbReference type="AlphaFoldDB" id="A0AAV5GTQ6"/>
<dbReference type="Gene3D" id="3.40.50.300">
    <property type="entry name" value="P-loop containing nucleotide triphosphate hydrolases"/>
    <property type="match status" value="1"/>
</dbReference>
<proteinExistence type="predicted"/>
<protein>
    <recommendedName>
        <fullName evidence="3">D-glycerate 3-kinase</fullName>
    </recommendedName>
</protein>
<dbReference type="InterPro" id="IPR027417">
    <property type="entry name" value="P-loop_NTPase"/>
</dbReference>
<dbReference type="SUPFAM" id="SSF52540">
    <property type="entry name" value="P-loop containing nucleoside triphosphate hydrolases"/>
    <property type="match status" value="1"/>
</dbReference>
<keyword evidence="2" id="KW-1185">Reference proteome</keyword>
<dbReference type="Proteomes" id="UP001342314">
    <property type="component" value="Unassembled WGS sequence"/>
</dbReference>
<dbReference type="PANTHER" id="PTHR10285">
    <property type="entry name" value="URIDINE KINASE"/>
    <property type="match status" value="1"/>
</dbReference>
<sequence length="331" mass="36328">MSSTDTARTAAELIAEFIAARLEEHRARWIARNGAERRAPPFVCAIQGPQGSGKSYTASKLPDLLASLSSSAATPIRTAALSLDDLYLPHDGLVAVAAADPSNALLAGRGQAGTHDLALGVALLSALKNPALSSAAGQSEVLELPVFEKSLHGGAGDRLPREQWVRVERPSEVDVVIFEGWMNGFRPLDPPSALGELYRLAKEDPARAKEQLGIDYEPPFLLEHREEHLAVVQDNLAAYRELWDMVDAFVQIRPEKMSFVWEWRLEQEHNMKAKNGGVGMTDEQVKHFIARYMPGYELWLRGIDAADASWAGKGLRVVIDKARAVSSVERF</sequence>
<comment type="caution">
    <text evidence="1">The sequence shown here is derived from an EMBL/GenBank/DDBJ whole genome shotgun (WGS) entry which is preliminary data.</text>
</comment>